<evidence type="ECO:0000313" key="3">
    <source>
        <dbReference type="Proteomes" id="UP000580250"/>
    </source>
</evidence>
<dbReference type="OrthoDB" id="5883820at2759"/>
<dbReference type="EMBL" id="CAJEWN010000360">
    <property type="protein sequence ID" value="CAD2180028.1"/>
    <property type="molecule type" value="Genomic_DNA"/>
</dbReference>
<gene>
    <name evidence="2" type="ORF">MENT_LOCUS32078</name>
</gene>
<dbReference type="AlphaFoldDB" id="A0A6V7W070"/>
<dbReference type="Proteomes" id="UP000580250">
    <property type="component" value="Unassembled WGS sequence"/>
</dbReference>
<evidence type="ECO:0000256" key="1">
    <source>
        <dbReference type="SAM" id="SignalP"/>
    </source>
</evidence>
<protein>
    <submittedName>
        <fullName evidence="2">Uncharacterized protein</fullName>
    </submittedName>
</protein>
<proteinExistence type="predicted"/>
<feature type="chain" id="PRO_5027827650" evidence="1">
    <location>
        <begin position="20"/>
        <end position="81"/>
    </location>
</feature>
<keyword evidence="1" id="KW-0732">Signal</keyword>
<organism evidence="2 3">
    <name type="scientific">Meloidogyne enterolobii</name>
    <name type="common">Root-knot nematode worm</name>
    <name type="synonym">Meloidogyne mayaguensis</name>
    <dbReference type="NCBI Taxonomy" id="390850"/>
    <lineage>
        <taxon>Eukaryota</taxon>
        <taxon>Metazoa</taxon>
        <taxon>Ecdysozoa</taxon>
        <taxon>Nematoda</taxon>
        <taxon>Chromadorea</taxon>
        <taxon>Rhabditida</taxon>
        <taxon>Tylenchina</taxon>
        <taxon>Tylenchomorpha</taxon>
        <taxon>Tylenchoidea</taxon>
        <taxon>Meloidogynidae</taxon>
        <taxon>Meloidogyninae</taxon>
        <taxon>Meloidogyne</taxon>
    </lineage>
</organism>
<accession>A0A6V7W070</accession>
<feature type="signal peptide" evidence="1">
    <location>
        <begin position="1"/>
        <end position="19"/>
    </location>
</feature>
<evidence type="ECO:0000313" key="2">
    <source>
        <dbReference type="EMBL" id="CAD2180028.1"/>
    </source>
</evidence>
<reference evidence="2 3" key="1">
    <citation type="submission" date="2020-08" db="EMBL/GenBank/DDBJ databases">
        <authorList>
            <person name="Koutsovoulos G."/>
            <person name="Danchin GJ E."/>
        </authorList>
    </citation>
    <scope>NUCLEOTIDE SEQUENCE [LARGE SCALE GENOMIC DNA]</scope>
</reference>
<sequence>MKLFLLLICLFTLINVGLGLINCSWNGICTGNGEPGLGVSCGNCYSCTYLGCCHWIYTIRTICCPIGGWRHGDYAIDLCKS</sequence>
<name>A0A6V7W070_MELEN</name>
<comment type="caution">
    <text evidence="2">The sequence shown here is derived from an EMBL/GenBank/DDBJ whole genome shotgun (WGS) entry which is preliminary data.</text>
</comment>